<dbReference type="AlphaFoldDB" id="A0A814F590"/>
<reference evidence="2" key="1">
    <citation type="submission" date="2021-02" db="EMBL/GenBank/DDBJ databases">
        <authorList>
            <person name="Nowell W R."/>
        </authorList>
    </citation>
    <scope>NUCLEOTIDE SEQUENCE</scope>
</reference>
<evidence type="ECO:0000256" key="1">
    <source>
        <dbReference type="SAM" id="MobiDB-lite"/>
    </source>
</evidence>
<dbReference type="Proteomes" id="UP000682733">
    <property type="component" value="Unassembled WGS sequence"/>
</dbReference>
<evidence type="ECO:0000313" key="6">
    <source>
        <dbReference type="Proteomes" id="UP000663829"/>
    </source>
</evidence>
<evidence type="ECO:0000313" key="4">
    <source>
        <dbReference type="EMBL" id="CAF3753734.1"/>
    </source>
</evidence>
<name>A0A814F590_9BILA</name>
<gene>
    <name evidence="2" type="ORF">GPM918_LOCUS12757</name>
    <name evidence="3" type="ORF">OVA965_LOCUS20338</name>
    <name evidence="4" type="ORF">SRO942_LOCUS12757</name>
    <name evidence="5" type="ORF">TMI583_LOCUS20680</name>
</gene>
<dbReference type="EMBL" id="CAJOBA010018734">
    <property type="protein sequence ID" value="CAF3900848.1"/>
    <property type="molecule type" value="Genomic_DNA"/>
</dbReference>
<evidence type="ECO:0000313" key="5">
    <source>
        <dbReference type="EMBL" id="CAF3900848.1"/>
    </source>
</evidence>
<dbReference type="Gene3D" id="1.25.40.10">
    <property type="entry name" value="Tetratricopeptide repeat domain"/>
    <property type="match status" value="1"/>
</dbReference>
<dbReference type="Proteomes" id="UP000663829">
    <property type="component" value="Unassembled WGS sequence"/>
</dbReference>
<comment type="caution">
    <text evidence="2">The sequence shown here is derived from an EMBL/GenBank/DDBJ whole genome shotgun (WGS) entry which is preliminary data.</text>
</comment>
<proteinExistence type="predicted"/>
<feature type="compositionally biased region" description="Basic residues" evidence="1">
    <location>
        <begin position="100"/>
        <end position="113"/>
    </location>
</feature>
<dbReference type="Proteomes" id="UP000681722">
    <property type="component" value="Unassembled WGS sequence"/>
</dbReference>
<evidence type="ECO:0000313" key="3">
    <source>
        <dbReference type="EMBL" id="CAF1124443.1"/>
    </source>
</evidence>
<dbReference type="EMBL" id="CAJOBC010002832">
    <property type="protein sequence ID" value="CAF3753734.1"/>
    <property type="molecule type" value="Genomic_DNA"/>
</dbReference>
<accession>A0A814F590</accession>
<sequence>MPSVQQVKFNQALECYESALECILYLEPYYVSAVIFSTIGDIYERHKHDNLKALQYYKSALNNALRYGSNEDVHLYRENVESIQKQISNIRCRSTSPPVHSKKKATCVKPKRV</sequence>
<dbReference type="InterPro" id="IPR011990">
    <property type="entry name" value="TPR-like_helical_dom_sf"/>
</dbReference>
<dbReference type="EMBL" id="CAJNOK010010773">
    <property type="protein sequence ID" value="CAF1124443.1"/>
    <property type="molecule type" value="Genomic_DNA"/>
</dbReference>
<keyword evidence="6" id="KW-1185">Reference proteome</keyword>
<evidence type="ECO:0000313" key="2">
    <source>
        <dbReference type="EMBL" id="CAF0981179.1"/>
    </source>
</evidence>
<dbReference type="EMBL" id="CAJNOQ010002832">
    <property type="protein sequence ID" value="CAF0981179.1"/>
    <property type="molecule type" value="Genomic_DNA"/>
</dbReference>
<protein>
    <submittedName>
        <fullName evidence="2">Uncharacterized protein</fullName>
    </submittedName>
</protein>
<dbReference type="Proteomes" id="UP000677228">
    <property type="component" value="Unassembled WGS sequence"/>
</dbReference>
<feature type="region of interest" description="Disordered" evidence="1">
    <location>
        <begin position="93"/>
        <end position="113"/>
    </location>
</feature>
<dbReference type="SUPFAM" id="SSF48452">
    <property type="entry name" value="TPR-like"/>
    <property type="match status" value="1"/>
</dbReference>
<organism evidence="2 6">
    <name type="scientific">Didymodactylos carnosus</name>
    <dbReference type="NCBI Taxonomy" id="1234261"/>
    <lineage>
        <taxon>Eukaryota</taxon>
        <taxon>Metazoa</taxon>
        <taxon>Spiralia</taxon>
        <taxon>Gnathifera</taxon>
        <taxon>Rotifera</taxon>
        <taxon>Eurotatoria</taxon>
        <taxon>Bdelloidea</taxon>
        <taxon>Philodinida</taxon>
        <taxon>Philodinidae</taxon>
        <taxon>Didymodactylos</taxon>
    </lineage>
</organism>